<dbReference type="RefSeq" id="WP_345495342.1">
    <property type="nucleotide sequence ID" value="NZ_BAABJM010000002.1"/>
</dbReference>
<keyword evidence="4" id="KW-1185">Reference proteome</keyword>
<protein>
    <submittedName>
        <fullName evidence="3">Lipase family protein</fullName>
    </submittedName>
</protein>
<feature type="compositionally biased region" description="Polar residues" evidence="1">
    <location>
        <begin position="404"/>
        <end position="414"/>
    </location>
</feature>
<sequence length="445" mass="46822">MVTPARSIVAVLGVLALWCGSLACSSQTPTAPTPTPERGTIVSTTPLGQLNAEQARAALAERDIDVPVRNGVEAFRVEYRTIDPQGGQTSATGLVVLPDTDNPRPRVVGYEHGTMSARADAPSVDASGEDRARALMFAASGYAAIAPDYLGLGEGPGFHPYAHAPSEASASVDLLLAARAMAAQRQRELDPEVLVTGFSQGGQAAMAFSRALQEGQAPGFRLAAAAPVSGPFDIQHTELPAAFDGRVKPASAVFYVAYWLTSMNRIYHLYDTPQEAFQEPSASKVEGLLDGTHDMLSIALGLAITPRHLLTPRFVDLATHPTGAVLRAMTDSDNACDWSPKVPVRLYAASGDRDVPYANSEACVRDLHANTNAPVPPSPPSPPSRNDAAPSTPTPTSPGPSGTVPNDSGQQEITLNDLGNLDHTGTARTAMPKILDWFQQLAPPA</sequence>
<dbReference type="PIRSF" id="PIRSF029171">
    <property type="entry name" value="Esterase_LipA"/>
    <property type="match status" value="1"/>
</dbReference>
<feature type="signal peptide" evidence="2">
    <location>
        <begin position="1"/>
        <end position="23"/>
    </location>
</feature>
<dbReference type="Gene3D" id="1.10.260.160">
    <property type="match status" value="1"/>
</dbReference>
<keyword evidence="2" id="KW-0732">Signal</keyword>
<feature type="compositionally biased region" description="Pro residues" evidence="1">
    <location>
        <begin position="374"/>
        <end position="383"/>
    </location>
</feature>
<dbReference type="SUPFAM" id="SSF53474">
    <property type="entry name" value="alpha/beta-Hydrolases"/>
    <property type="match status" value="1"/>
</dbReference>
<comment type="caution">
    <text evidence="3">The sequence shown here is derived from an EMBL/GenBank/DDBJ whole genome shotgun (WGS) entry which is preliminary data.</text>
</comment>
<dbReference type="InterPro" id="IPR029058">
    <property type="entry name" value="AB_hydrolase_fold"/>
</dbReference>
<dbReference type="EMBL" id="BAABJM010000002">
    <property type="protein sequence ID" value="GAA5051947.1"/>
    <property type="molecule type" value="Genomic_DNA"/>
</dbReference>
<dbReference type="PANTHER" id="PTHR34853">
    <property type="match status" value="1"/>
</dbReference>
<gene>
    <name evidence="3" type="ORF">GCM10023318_23900</name>
</gene>
<evidence type="ECO:0000256" key="2">
    <source>
        <dbReference type="SAM" id="SignalP"/>
    </source>
</evidence>
<proteinExistence type="predicted"/>
<evidence type="ECO:0000256" key="1">
    <source>
        <dbReference type="SAM" id="MobiDB-lite"/>
    </source>
</evidence>
<evidence type="ECO:0000313" key="4">
    <source>
        <dbReference type="Proteomes" id="UP001500603"/>
    </source>
</evidence>
<feature type="chain" id="PRO_5045707813" evidence="2">
    <location>
        <begin position="24"/>
        <end position="445"/>
    </location>
</feature>
<reference evidence="4" key="1">
    <citation type="journal article" date="2019" name="Int. J. Syst. Evol. Microbiol.">
        <title>The Global Catalogue of Microorganisms (GCM) 10K type strain sequencing project: providing services to taxonomists for standard genome sequencing and annotation.</title>
        <authorList>
            <consortium name="The Broad Institute Genomics Platform"/>
            <consortium name="The Broad Institute Genome Sequencing Center for Infectious Disease"/>
            <person name="Wu L."/>
            <person name="Ma J."/>
        </authorList>
    </citation>
    <scope>NUCLEOTIDE SEQUENCE [LARGE SCALE GENOMIC DNA]</scope>
    <source>
        <strain evidence="4">JCM 18298</strain>
    </source>
</reference>
<accession>A0ABP9K5Q8</accession>
<organism evidence="3 4">
    <name type="scientific">Nocardia callitridis</name>
    <dbReference type="NCBI Taxonomy" id="648753"/>
    <lineage>
        <taxon>Bacteria</taxon>
        <taxon>Bacillati</taxon>
        <taxon>Actinomycetota</taxon>
        <taxon>Actinomycetes</taxon>
        <taxon>Mycobacteriales</taxon>
        <taxon>Nocardiaceae</taxon>
        <taxon>Nocardia</taxon>
    </lineage>
</organism>
<feature type="region of interest" description="Disordered" evidence="1">
    <location>
        <begin position="369"/>
        <end position="424"/>
    </location>
</feature>
<dbReference type="InterPro" id="IPR005152">
    <property type="entry name" value="Lipase_secreted"/>
</dbReference>
<name>A0ABP9K5Q8_9NOCA</name>
<dbReference type="PROSITE" id="PS51257">
    <property type="entry name" value="PROKAR_LIPOPROTEIN"/>
    <property type="match status" value="1"/>
</dbReference>
<dbReference type="Gene3D" id="3.40.50.1820">
    <property type="entry name" value="alpha/beta hydrolase"/>
    <property type="match status" value="1"/>
</dbReference>
<dbReference type="PANTHER" id="PTHR34853:SF1">
    <property type="entry name" value="LIPASE 5"/>
    <property type="match status" value="1"/>
</dbReference>
<dbReference type="Proteomes" id="UP001500603">
    <property type="component" value="Unassembled WGS sequence"/>
</dbReference>
<evidence type="ECO:0000313" key="3">
    <source>
        <dbReference type="EMBL" id="GAA5051947.1"/>
    </source>
</evidence>